<proteinExistence type="predicted"/>
<dbReference type="Proteomes" id="UP000242525">
    <property type="component" value="Unassembled WGS sequence"/>
</dbReference>
<dbReference type="PANTHER" id="PTHR12783">
    <property type="entry name" value="RALA BINDING PROTEIN 1 RALBP1"/>
    <property type="match status" value="1"/>
</dbReference>
<feature type="region of interest" description="Disordered" evidence="1">
    <location>
        <begin position="437"/>
        <end position="457"/>
    </location>
</feature>
<evidence type="ECO:0000313" key="3">
    <source>
        <dbReference type="EMBL" id="CDO52639.1"/>
    </source>
</evidence>
<dbReference type="InterPro" id="IPR039767">
    <property type="entry name" value="RALBP1"/>
</dbReference>
<dbReference type="CDD" id="cd00159">
    <property type="entry name" value="RhoGAP"/>
    <property type="match status" value="1"/>
</dbReference>
<dbReference type="PANTHER" id="PTHR12783:SF5">
    <property type="entry name" value="RALA-BINDING PROTEIN 1"/>
    <property type="match status" value="1"/>
</dbReference>
<dbReference type="InterPro" id="IPR008936">
    <property type="entry name" value="Rho_GTPase_activation_prot"/>
</dbReference>
<gene>
    <name evidence="3" type="ORF">BN980_GECA03s05169g</name>
</gene>
<dbReference type="GO" id="GO:0007264">
    <property type="term" value="P:small GTPase-mediated signal transduction"/>
    <property type="evidence" value="ECO:0007669"/>
    <property type="project" value="InterPro"/>
</dbReference>
<accession>A0A0J9X621</accession>
<sequence length="474" mass="54168">MGPLLNKFRFFKSKKQAPEMITDSNYEQVKKEKPVQDNLLPHQLLMLQQQQFQQSLVQSHTFLAQLPNGPYQVFGVPLKEASELNTNFEDNSILTPSFNKWENSFCAPEYQAYVPRFILNCVKFVNDYGLREEGLYRVSGSSFDVRTLRDAFIQHGPNYQIPPTTDVHAVTSLIKSFVRLLPSEIEDQPALLPITDRHKFLSYVQSEVPNELTFSACGLSNFSPFTPEEQDLNPIVIPTQILQEILQCLPVANFALVQTLTRHFAAIVSNEKYNRMSLTSLSLILCSTLKIHKSVFHALILKNSRIWEHLHPNESVLTSKGIKYDMRNIISYNEDSLTMFDSPPQTNFSIRTDPSSSNTSLTELTGFSSLELDPISCDIYQSTFESRRSSLMMISDADESYPKLTDIDDSKNKRFSEIFDYTDYKLSSLQNYRYQLSSPSEPKKGLRHNNRTVSASALPSTQRSLFLRKSVANF</sequence>
<keyword evidence="4" id="KW-1185">Reference proteome</keyword>
<dbReference type="AlphaFoldDB" id="A0A0J9X621"/>
<feature type="domain" description="Rho-GAP" evidence="2">
    <location>
        <begin position="108"/>
        <end position="318"/>
    </location>
</feature>
<protein>
    <recommendedName>
        <fullName evidence="2">Rho-GAP domain-containing protein</fullName>
    </recommendedName>
</protein>
<dbReference type="EMBL" id="CCBN010000003">
    <property type="protein sequence ID" value="CDO52639.1"/>
    <property type="molecule type" value="Genomic_DNA"/>
</dbReference>
<dbReference type="Pfam" id="PF00620">
    <property type="entry name" value="RhoGAP"/>
    <property type="match status" value="2"/>
</dbReference>
<dbReference type="GO" id="GO:0031267">
    <property type="term" value="F:small GTPase binding"/>
    <property type="evidence" value="ECO:0007669"/>
    <property type="project" value="InterPro"/>
</dbReference>
<evidence type="ECO:0000256" key="1">
    <source>
        <dbReference type="SAM" id="MobiDB-lite"/>
    </source>
</evidence>
<comment type="caution">
    <text evidence="3">The sequence shown here is derived from an EMBL/GenBank/DDBJ whole genome shotgun (WGS) entry which is preliminary data.</text>
</comment>
<dbReference type="SMART" id="SM00324">
    <property type="entry name" value="RhoGAP"/>
    <property type="match status" value="1"/>
</dbReference>
<dbReference type="InterPro" id="IPR000198">
    <property type="entry name" value="RhoGAP_dom"/>
</dbReference>
<evidence type="ECO:0000313" key="4">
    <source>
        <dbReference type="Proteomes" id="UP000242525"/>
    </source>
</evidence>
<reference evidence="3" key="1">
    <citation type="submission" date="2014-03" db="EMBL/GenBank/DDBJ databases">
        <authorList>
            <person name="Casaregola S."/>
        </authorList>
    </citation>
    <scope>NUCLEOTIDE SEQUENCE [LARGE SCALE GENOMIC DNA]</scope>
    <source>
        <strain evidence="3">CLIB 918</strain>
    </source>
</reference>
<organism evidence="3 4">
    <name type="scientific">Geotrichum candidum</name>
    <name type="common">Oospora lactis</name>
    <name type="synonym">Dipodascus geotrichum</name>
    <dbReference type="NCBI Taxonomy" id="1173061"/>
    <lineage>
        <taxon>Eukaryota</taxon>
        <taxon>Fungi</taxon>
        <taxon>Dikarya</taxon>
        <taxon>Ascomycota</taxon>
        <taxon>Saccharomycotina</taxon>
        <taxon>Dipodascomycetes</taxon>
        <taxon>Dipodascales</taxon>
        <taxon>Dipodascaceae</taxon>
        <taxon>Geotrichum</taxon>
    </lineage>
</organism>
<dbReference type="GO" id="GO:0005096">
    <property type="term" value="F:GTPase activator activity"/>
    <property type="evidence" value="ECO:0007669"/>
    <property type="project" value="InterPro"/>
</dbReference>
<name>A0A0J9X621_GEOCN</name>
<dbReference type="SUPFAM" id="SSF48350">
    <property type="entry name" value="GTPase activation domain, GAP"/>
    <property type="match status" value="1"/>
</dbReference>
<dbReference type="STRING" id="1173061.A0A0J9X621"/>
<evidence type="ECO:0000259" key="2">
    <source>
        <dbReference type="PROSITE" id="PS50238"/>
    </source>
</evidence>
<dbReference type="PROSITE" id="PS50238">
    <property type="entry name" value="RHOGAP"/>
    <property type="match status" value="1"/>
</dbReference>
<dbReference type="Gene3D" id="1.10.555.10">
    <property type="entry name" value="Rho GTPase activation protein"/>
    <property type="match status" value="1"/>
</dbReference>
<dbReference type="OrthoDB" id="185175at2759"/>